<sequence length="150" mass="16099">MDTLTITLDFLIFPPTSTCDGGNHSPRIRIAGLRAASVAVMAVNPFQPSCCSFCPWLIWNLPPVHEIPAGIPSEGVVSHPVAAVQGRNDQGTIGYMGPCPPQGSTHRYTFKVYGLDTLLDLPPGSTKDGLIAAMRGHVLQYGDTMAMYSR</sequence>
<dbReference type="PANTHER" id="PTHR30289">
    <property type="entry name" value="UNCHARACTERIZED PROTEIN YBCL-RELATED"/>
    <property type="match status" value="1"/>
</dbReference>
<comment type="caution">
    <text evidence="1">The sequence shown here is derived from an EMBL/GenBank/DDBJ whole genome shotgun (WGS) entry which is preliminary data.</text>
</comment>
<dbReference type="PANTHER" id="PTHR30289:SF1">
    <property type="entry name" value="PEBP (PHOSPHATIDYLETHANOLAMINE-BINDING PROTEIN) FAMILY PROTEIN"/>
    <property type="match status" value="1"/>
</dbReference>
<dbReference type="SUPFAM" id="SSF49777">
    <property type="entry name" value="PEBP-like"/>
    <property type="match status" value="1"/>
</dbReference>
<name>A0A0W8F1P5_9ZZZZ</name>
<reference evidence="1" key="1">
    <citation type="journal article" date="2015" name="Proc. Natl. Acad. Sci. U.S.A.">
        <title>Networks of energetic and metabolic interactions define dynamics in microbial communities.</title>
        <authorList>
            <person name="Embree M."/>
            <person name="Liu J.K."/>
            <person name="Al-Bassam M.M."/>
            <person name="Zengler K."/>
        </authorList>
    </citation>
    <scope>NUCLEOTIDE SEQUENCE</scope>
</reference>
<accession>A0A0W8F1P5</accession>
<dbReference type="Pfam" id="PF01161">
    <property type="entry name" value="PBP"/>
    <property type="match status" value="1"/>
</dbReference>
<dbReference type="EMBL" id="LNQE01001617">
    <property type="protein sequence ID" value="KUG14820.1"/>
    <property type="molecule type" value="Genomic_DNA"/>
</dbReference>
<evidence type="ECO:0000313" key="1">
    <source>
        <dbReference type="EMBL" id="KUG14820.1"/>
    </source>
</evidence>
<organism evidence="1">
    <name type="scientific">hydrocarbon metagenome</name>
    <dbReference type="NCBI Taxonomy" id="938273"/>
    <lineage>
        <taxon>unclassified sequences</taxon>
        <taxon>metagenomes</taxon>
        <taxon>ecological metagenomes</taxon>
    </lineage>
</organism>
<dbReference type="NCBIfam" id="TIGR00481">
    <property type="entry name" value="YbhB/YbcL family Raf kinase inhibitor-like protein"/>
    <property type="match status" value="1"/>
</dbReference>
<dbReference type="CDD" id="cd00865">
    <property type="entry name" value="PEBP_bact_arch"/>
    <property type="match status" value="1"/>
</dbReference>
<dbReference type="InterPro" id="IPR005247">
    <property type="entry name" value="YbhB_YbcL/LppC-like"/>
</dbReference>
<dbReference type="InterPro" id="IPR008914">
    <property type="entry name" value="PEBP"/>
</dbReference>
<dbReference type="InterPro" id="IPR036610">
    <property type="entry name" value="PEBP-like_sf"/>
</dbReference>
<dbReference type="AlphaFoldDB" id="A0A0W8F1P5"/>
<dbReference type="Gene3D" id="3.90.280.10">
    <property type="entry name" value="PEBP-like"/>
    <property type="match status" value="1"/>
</dbReference>
<proteinExistence type="predicted"/>
<gene>
    <name evidence="1" type="ORF">ASZ90_015532</name>
</gene>
<evidence type="ECO:0008006" key="2">
    <source>
        <dbReference type="Google" id="ProtNLM"/>
    </source>
</evidence>
<protein>
    <recommendedName>
        <fullName evidence="2">Phospholipid-binding protein</fullName>
    </recommendedName>
</protein>